<dbReference type="OrthoDB" id="10532742at2759"/>
<name>E9BS79_LEIDO</name>
<protein>
    <submittedName>
        <fullName evidence="2">Uncharacterized protein</fullName>
    </submittedName>
</protein>
<dbReference type="AlphaFoldDB" id="E9BS79"/>
<dbReference type="RefSeq" id="XP_003864788.1">
    <property type="nucleotide sequence ID" value="XM_003864740.1"/>
</dbReference>
<evidence type="ECO:0000313" key="2">
    <source>
        <dbReference type="EMBL" id="CBZ38108.1"/>
    </source>
</evidence>
<dbReference type="EMBL" id="FR799622">
    <property type="protein sequence ID" value="CBZ38108.1"/>
    <property type="molecule type" value="Genomic_DNA"/>
</dbReference>
<dbReference type="VEuPathDB" id="TriTrypDB:LdCL_350025900"/>
<evidence type="ECO:0000313" key="4">
    <source>
        <dbReference type="Proteomes" id="UP000274082"/>
    </source>
</evidence>
<accession>E9BS79</accession>
<dbReference type="GeneID" id="13387667"/>
<organism evidence="2 3">
    <name type="scientific">Leishmania donovani</name>
    <dbReference type="NCBI Taxonomy" id="5661"/>
    <lineage>
        <taxon>Eukaryota</taxon>
        <taxon>Discoba</taxon>
        <taxon>Euglenozoa</taxon>
        <taxon>Kinetoplastea</taxon>
        <taxon>Metakinetoplastina</taxon>
        <taxon>Trypanosomatida</taxon>
        <taxon>Trypanosomatidae</taxon>
        <taxon>Leishmaniinae</taxon>
        <taxon>Leishmania</taxon>
    </lineage>
</organism>
<reference evidence="1 4" key="4">
    <citation type="journal article" date="2018" name="Sci. Rep.">
        <title>A complete Leishmania donovani reference genome identifies novel genetic variations associated with virulence.</title>
        <authorList>
            <person name="Lypaczewski P."/>
            <person name="Hoshizaki J."/>
            <person name="Zhang W.-W."/>
            <person name="McCall L.-I."/>
            <person name="Torcivia-Rodriguez J."/>
            <person name="Simonyan V."/>
            <person name="Kaur A."/>
            <person name="Dewar K."/>
            <person name="Matlashewski G."/>
        </authorList>
    </citation>
    <scope>NUCLEOTIDE SEQUENCE [LARGE SCALE GENOMIC DNA]</scope>
    <source>
        <strain evidence="1 4">LdCL</strain>
    </source>
</reference>
<dbReference type="Proteomes" id="UP000008980">
    <property type="component" value="Chromosome 35"/>
</dbReference>
<dbReference type="VEuPathDB" id="TriTrypDB:LdBPK_352070.1"/>
<dbReference type="EMBL" id="CP029534">
    <property type="protein sequence ID" value="AYU83009.1"/>
    <property type="molecule type" value="Genomic_DNA"/>
</dbReference>
<evidence type="ECO:0000313" key="3">
    <source>
        <dbReference type="Proteomes" id="UP000008980"/>
    </source>
</evidence>
<evidence type="ECO:0000313" key="1">
    <source>
        <dbReference type="EMBL" id="AYU83009.1"/>
    </source>
</evidence>
<accession>A0A3S7X992</accession>
<sequence>MLGLTSVMQRIRFCLRACAYAKTAAAPFACRMRGSHPGLTTCFFAAFLSPLLRSSSSITVCYLVRTFRLRRSTTAPKPASFAIFPLPTHSNASSTPASVPYFGTPAVTSAHRHSITTALLPFQLTQALSISCKRVCFVPQALCAFVSCW</sequence>
<proteinExistence type="predicted"/>
<dbReference type="Proteomes" id="UP000274082">
    <property type="component" value="Chromosome 35"/>
</dbReference>
<reference evidence="2" key="2">
    <citation type="submission" date="2011-01" db="EMBL/GenBank/DDBJ databases">
        <authorList>
            <person name="Zhao B.P."/>
            <person name="Ren Z.A."/>
            <person name="Li C.D."/>
        </authorList>
    </citation>
    <scope>NUCLEOTIDE SEQUENCE</scope>
    <source>
        <strain evidence="2">BPK282A1</strain>
    </source>
</reference>
<keyword evidence="4" id="KW-1185">Reference proteome</keyword>
<gene>
    <name evidence="2" type="ORF">LDBPK_352070</name>
    <name evidence="1" type="ORF">LdCL_350025900</name>
</gene>
<reference evidence="2 3" key="1">
    <citation type="journal article" date="2011" name="Genome Res.">
        <title>Whole genome sequencing of multiple Leishmania donovani clinical isolates provides insights into population structure and mechanisms of drug resistance.</title>
        <authorList>
            <person name="Downing T."/>
            <person name="Imamura H."/>
            <person name="Decuypere S."/>
            <person name="Clark T.G."/>
            <person name="Coombs G.H."/>
            <person name="Cotton J.A."/>
            <person name="Hilley J.D."/>
            <person name="de Doncker S."/>
            <person name="Maes I."/>
            <person name="Mottram J.C."/>
            <person name="Quail M.A."/>
            <person name="Rijal S."/>
            <person name="Sanders M."/>
            <person name="Schonian G."/>
            <person name="Stark O."/>
            <person name="Sundar S."/>
            <person name="Vanaerschot M."/>
            <person name="Hertz-Fowler C."/>
            <person name="Dujardin J.C."/>
            <person name="Berriman M."/>
        </authorList>
    </citation>
    <scope>NUCLEOTIDE SEQUENCE [LARGE SCALE GENOMIC DNA]</scope>
    <source>
        <strain evidence="2 3">BPK282A1</strain>
    </source>
</reference>
<reference evidence="3" key="3">
    <citation type="submission" date="2011-02" db="EMBL/GenBank/DDBJ databases">
        <title>Whole genome sequencing of Leishmania donovani clinical lines reveals dynamic variation related to drug resistance.</title>
        <authorList>
            <person name="Downing T."/>
            <person name="Imamura H."/>
            <person name="Sanders M."/>
            <person name="Decuypere S."/>
            <person name="Hertz-Fowler C."/>
            <person name="Clark T.G."/>
            <person name="Rijal S."/>
            <person name="Sundar S."/>
            <person name="Quail M.A."/>
            <person name="De Doncker S."/>
            <person name="Maes I."/>
            <person name="Vanaerschot M."/>
            <person name="Stark O."/>
            <person name="Schonian G."/>
            <person name="Dujardin J.C."/>
            <person name="Berriman M."/>
        </authorList>
    </citation>
    <scope>NUCLEOTIDE SEQUENCE [LARGE SCALE GENOMIC DNA]</scope>
    <source>
        <strain evidence="3">BPK282A1</strain>
    </source>
</reference>
<dbReference type="KEGG" id="ldo:LDBPK_352070"/>